<dbReference type="Proteomes" id="UP000054248">
    <property type="component" value="Unassembled WGS sequence"/>
</dbReference>
<name>A0A0C3QL13_9AGAM</name>
<feature type="compositionally biased region" description="Basic and acidic residues" evidence="1">
    <location>
        <begin position="38"/>
        <end position="47"/>
    </location>
</feature>
<feature type="region of interest" description="Disordered" evidence="1">
    <location>
        <begin position="1"/>
        <end position="26"/>
    </location>
</feature>
<keyword evidence="3" id="KW-1185">Reference proteome</keyword>
<evidence type="ECO:0000256" key="1">
    <source>
        <dbReference type="SAM" id="MobiDB-lite"/>
    </source>
</evidence>
<reference evidence="2 3" key="1">
    <citation type="submission" date="2014-04" db="EMBL/GenBank/DDBJ databases">
        <authorList>
            <consortium name="DOE Joint Genome Institute"/>
            <person name="Kuo A."/>
            <person name="Girlanda M."/>
            <person name="Perotto S."/>
            <person name="Kohler A."/>
            <person name="Nagy L.G."/>
            <person name="Floudas D."/>
            <person name="Copeland A."/>
            <person name="Barry K.W."/>
            <person name="Cichocki N."/>
            <person name="Veneault-Fourrey C."/>
            <person name="LaButti K."/>
            <person name="Lindquist E.A."/>
            <person name="Lipzen A."/>
            <person name="Lundell T."/>
            <person name="Morin E."/>
            <person name="Murat C."/>
            <person name="Sun H."/>
            <person name="Tunlid A."/>
            <person name="Henrissat B."/>
            <person name="Grigoriev I.V."/>
            <person name="Hibbett D.S."/>
            <person name="Martin F."/>
            <person name="Nordberg H.P."/>
            <person name="Cantor M.N."/>
            <person name="Hua S.X."/>
        </authorList>
    </citation>
    <scope>NUCLEOTIDE SEQUENCE [LARGE SCALE GENOMIC DNA]</scope>
    <source>
        <strain evidence="2 3">MUT 4182</strain>
    </source>
</reference>
<organism evidence="2 3">
    <name type="scientific">Tulasnella calospora MUT 4182</name>
    <dbReference type="NCBI Taxonomy" id="1051891"/>
    <lineage>
        <taxon>Eukaryota</taxon>
        <taxon>Fungi</taxon>
        <taxon>Dikarya</taxon>
        <taxon>Basidiomycota</taxon>
        <taxon>Agaricomycotina</taxon>
        <taxon>Agaricomycetes</taxon>
        <taxon>Cantharellales</taxon>
        <taxon>Tulasnellaceae</taxon>
        <taxon>Tulasnella</taxon>
    </lineage>
</organism>
<evidence type="ECO:0000313" key="3">
    <source>
        <dbReference type="Proteomes" id="UP000054248"/>
    </source>
</evidence>
<dbReference type="EMBL" id="KN822998">
    <property type="protein sequence ID" value="KIO28186.1"/>
    <property type="molecule type" value="Genomic_DNA"/>
</dbReference>
<gene>
    <name evidence="2" type="ORF">M407DRAFT_184261</name>
</gene>
<protein>
    <submittedName>
        <fullName evidence="2">Uncharacterized protein</fullName>
    </submittedName>
</protein>
<reference evidence="3" key="2">
    <citation type="submission" date="2015-01" db="EMBL/GenBank/DDBJ databases">
        <title>Evolutionary Origins and Diversification of the Mycorrhizal Mutualists.</title>
        <authorList>
            <consortium name="DOE Joint Genome Institute"/>
            <consortium name="Mycorrhizal Genomics Consortium"/>
            <person name="Kohler A."/>
            <person name="Kuo A."/>
            <person name="Nagy L.G."/>
            <person name="Floudas D."/>
            <person name="Copeland A."/>
            <person name="Barry K.W."/>
            <person name="Cichocki N."/>
            <person name="Veneault-Fourrey C."/>
            <person name="LaButti K."/>
            <person name="Lindquist E.A."/>
            <person name="Lipzen A."/>
            <person name="Lundell T."/>
            <person name="Morin E."/>
            <person name="Murat C."/>
            <person name="Riley R."/>
            <person name="Ohm R."/>
            <person name="Sun H."/>
            <person name="Tunlid A."/>
            <person name="Henrissat B."/>
            <person name="Grigoriev I.V."/>
            <person name="Hibbett D.S."/>
            <person name="Martin F."/>
        </authorList>
    </citation>
    <scope>NUCLEOTIDE SEQUENCE [LARGE SCALE GENOMIC DNA]</scope>
    <source>
        <strain evidence="3">MUT 4182</strain>
    </source>
</reference>
<proteinExistence type="predicted"/>
<evidence type="ECO:0000313" key="2">
    <source>
        <dbReference type="EMBL" id="KIO28186.1"/>
    </source>
</evidence>
<dbReference type="AlphaFoldDB" id="A0A0C3QL13"/>
<feature type="region of interest" description="Disordered" evidence="1">
    <location>
        <begin position="38"/>
        <end position="62"/>
    </location>
</feature>
<sequence>MSIRGSKVHSSSNARLKRSSRLSNVGNILLSTRLQAENELKKQDKEKKTSRRRKELVTKVQT</sequence>
<accession>A0A0C3QL13</accession>
<dbReference type="HOGENOM" id="CLU_2905841_0_0_1"/>